<keyword evidence="1" id="KW-0472">Membrane</keyword>
<name>F2IEM1_FLUTR</name>
<gene>
    <name evidence="2" type="ordered locus">Fluta_2576</name>
</gene>
<evidence type="ECO:0000313" key="2">
    <source>
        <dbReference type="EMBL" id="AEA44560.1"/>
    </source>
</evidence>
<protein>
    <submittedName>
        <fullName evidence="2">Uncharacterized protein</fullName>
    </submittedName>
</protein>
<organism evidence="2 3">
    <name type="scientific">Fluviicola taffensis (strain DSM 16823 / NCIMB 13979 / RW262)</name>
    <dbReference type="NCBI Taxonomy" id="755732"/>
    <lineage>
        <taxon>Bacteria</taxon>
        <taxon>Pseudomonadati</taxon>
        <taxon>Bacteroidota</taxon>
        <taxon>Flavobacteriia</taxon>
        <taxon>Flavobacteriales</taxon>
        <taxon>Crocinitomicaceae</taxon>
        <taxon>Fluviicola</taxon>
    </lineage>
</organism>
<evidence type="ECO:0000256" key="1">
    <source>
        <dbReference type="SAM" id="Phobius"/>
    </source>
</evidence>
<reference evidence="3" key="2">
    <citation type="submission" date="2011-02" db="EMBL/GenBank/DDBJ databases">
        <title>The complete genome of Fluviicola taffensis DSM 16823.</title>
        <authorList>
            <consortium name="US DOE Joint Genome Institute (JGI-PGF)"/>
            <person name="Lucas S."/>
            <person name="Copeland A."/>
            <person name="Lapidus A."/>
            <person name="Bruce D."/>
            <person name="Goodwin L."/>
            <person name="Pitluck S."/>
            <person name="Kyrpides N."/>
            <person name="Mavromatis K."/>
            <person name="Ivanova N."/>
            <person name="Mikhailova N."/>
            <person name="Pagani I."/>
            <person name="Chertkov O."/>
            <person name="Detter J.C."/>
            <person name="Han C."/>
            <person name="Tapia R."/>
            <person name="Land M."/>
            <person name="Hauser L."/>
            <person name="Markowitz V."/>
            <person name="Cheng J.-F."/>
            <person name="Hugenholtz P."/>
            <person name="Woyke T."/>
            <person name="Wu D."/>
            <person name="Tindall B."/>
            <person name="Pomrenke H.G."/>
            <person name="Brambilla E."/>
            <person name="Klenk H.-P."/>
            <person name="Eisen J.A."/>
        </authorList>
    </citation>
    <scope>NUCLEOTIDE SEQUENCE [LARGE SCALE GENOMIC DNA]</scope>
    <source>
        <strain evidence="3">DSM 16823 / RW262 / RW262</strain>
    </source>
</reference>
<keyword evidence="1" id="KW-1133">Transmembrane helix</keyword>
<keyword evidence="1" id="KW-0812">Transmembrane</keyword>
<dbReference type="KEGG" id="fte:Fluta_2576"/>
<dbReference type="AlphaFoldDB" id="F2IEM1"/>
<dbReference type="InterPro" id="IPR036927">
    <property type="entry name" value="Cyt_c_oxase-like_su1_sf"/>
</dbReference>
<feature type="transmembrane region" description="Helical" evidence="1">
    <location>
        <begin position="124"/>
        <end position="145"/>
    </location>
</feature>
<proteinExistence type="predicted"/>
<reference evidence="2 3" key="1">
    <citation type="journal article" date="2011" name="Stand. Genomic Sci.">
        <title>Complete genome sequence of the gliding freshwater bacterium Fluviicola taffensis type strain (RW262).</title>
        <authorList>
            <person name="Woyke T."/>
            <person name="Chertkov O."/>
            <person name="Lapidus A."/>
            <person name="Nolan M."/>
            <person name="Lucas S."/>
            <person name="Del Rio T.G."/>
            <person name="Tice H."/>
            <person name="Cheng J.F."/>
            <person name="Tapia R."/>
            <person name="Han C."/>
            <person name="Goodwin L."/>
            <person name="Pitluck S."/>
            <person name="Liolios K."/>
            <person name="Pagani I."/>
            <person name="Ivanova N."/>
            <person name="Huntemann M."/>
            <person name="Mavromatis K."/>
            <person name="Mikhailova N."/>
            <person name="Pati A."/>
            <person name="Chen A."/>
            <person name="Palaniappan K."/>
            <person name="Land M."/>
            <person name="Hauser L."/>
            <person name="Brambilla E.M."/>
            <person name="Rohde M."/>
            <person name="Mwirichia R."/>
            <person name="Sikorski J."/>
            <person name="Tindall B.J."/>
            <person name="Goker M."/>
            <person name="Bristow J."/>
            <person name="Eisen J.A."/>
            <person name="Markowitz V."/>
            <person name="Hugenholtz P."/>
            <person name="Klenk H.P."/>
            <person name="Kyrpides N.C."/>
        </authorList>
    </citation>
    <scope>NUCLEOTIDE SEQUENCE [LARGE SCALE GENOMIC DNA]</scope>
    <source>
        <strain evidence="3">DSM 16823 / RW262 / RW262</strain>
    </source>
</reference>
<accession>F2IEM1</accession>
<sequence length="158" mass="18436" precursor="true">MFKGYFISVIYFITALIFVVLAWSEQSESLTIVFNETYIVLPKSIVWLVLAGLFIFFAGISLCFELFRQRMNKYLFGTHYLLTIISLLIIYFAIQQEQKGMPSITSDYSVLEDMQNQSEETTDWIIYAFYMLVGAQIIFVLNILISSIRNRRLTTRDS</sequence>
<dbReference type="RefSeq" id="WP_013687330.1">
    <property type="nucleotide sequence ID" value="NC_015321.1"/>
</dbReference>
<feature type="transmembrane region" description="Helical" evidence="1">
    <location>
        <begin position="44"/>
        <end position="67"/>
    </location>
</feature>
<feature type="transmembrane region" description="Helical" evidence="1">
    <location>
        <begin position="5"/>
        <end position="24"/>
    </location>
</feature>
<dbReference type="OrthoDB" id="9857563at2"/>
<feature type="transmembrane region" description="Helical" evidence="1">
    <location>
        <begin position="74"/>
        <end position="94"/>
    </location>
</feature>
<evidence type="ECO:0000313" key="3">
    <source>
        <dbReference type="Proteomes" id="UP000007463"/>
    </source>
</evidence>
<dbReference type="HOGENOM" id="CLU_1666828_0_0_10"/>
<dbReference type="Proteomes" id="UP000007463">
    <property type="component" value="Chromosome"/>
</dbReference>
<dbReference type="EMBL" id="CP002542">
    <property type="protein sequence ID" value="AEA44560.1"/>
    <property type="molecule type" value="Genomic_DNA"/>
</dbReference>
<dbReference type="Gene3D" id="1.20.210.10">
    <property type="entry name" value="Cytochrome c oxidase-like, subunit I domain"/>
    <property type="match status" value="1"/>
</dbReference>
<dbReference type="STRING" id="755732.Fluta_2576"/>
<keyword evidence="3" id="KW-1185">Reference proteome</keyword>